<gene>
    <name evidence="1" type="ORF">HPB50_003558</name>
</gene>
<keyword evidence="2" id="KW-1185">Reference proteome</keyword>
<accession>A0ACB7SS48</accession>
<evidence type="ECO:0000313" key="2">
    <source>
        <dbReference type="Proteomes" id="UP000821845"/>
    </source>
</evidence>
<reference evidence="1" key="1">
    <citation type="submission" date="2020-05" db="EMBL/GenBank/DDBJ databases">
        <title>Large-scale comparative analyses of tick genomes elucidate their genetic diversity and vector capacities.</title>
        <authorList>
            <person name="Jia N."/>
            <person name="Wang J."/>
            <person name="Shi W."/>
            <person name="Du L."/>
            <person name="Sun Y."/>
            <person name="Zhan W."/>
            <person name="Jiang J."/>
            <person name="Wang Q."/>
            <person name="Zhang B."/>
            <person name="Ji P."/>
            <person name="Sakyi L.B."/>
            <person name="Cui X."/>
            <person name="Yuan T."/>
            <person name="Jiang B."/>
            <person name="Yang W."/>
            <person name="Lam T.T.-Y."/>
            <person name="Chang Q."/>
            <person name="Ding S."/>
            <person name="Wang X."/>
            <person name="Zhu J."/>
            <person name="Ruan X."/>
            <person name="Zhao L."/>
            <person name="Wei J."/>
            <person name="Que T."/>
            <person name="Du C."/>
            <person name="Cheng J."/>
            <person name="Dai P."/>
            <person name="Han X."/>
            <person name="Huang E."/>
            <person name="Gao Y."/>
            <person name="Liu J."/>
            <person name="Shao H."/>
            <person name="Ye R."/>
            <person name="Li L."/>
            <person name="Wei W."/>
            <person name="Wang X."/>
            <person name="Wang C."/>
            <person name="Yang T."/>
            <person name="Huo Q."/>
            <person name="Li W."/>
            <person name="Guo W."/>
            <person name="Chen H."/>
            <person name="Zhou L."/>
            <person name="Ni X."/>
            <person name="Tian J."/>
            <person name="Zhou Y."/>
            <person name="Sheng Y."/>
            <person name="Liu T."/>
            <person name="Pan Y."/>
            <person name="Xia L."/>
            <person name="Li J."/>
            <person name="Zhao F."/>
            <person name="Cao W."/>
        </authorList>
    </citation>
    <scope>NUCLEOTIDE SEQUENCE</scope>
    <source>
        <strain evidence="1">Hyas-2018</strain>
    </source>
</reference>
<protein>
    <submittedName>
        <fullName evidence="1">Uncharacterized protein</fullName>
    </submittedName>
</protein>
<organism evidence="1 2">
    <name type="scientific">Hyalomma asiaticum</name>
    <name type="common">Tick</name>
    <dbReference type="NCBI Taxonomy" id="266040"/>
    <lineage>
        <taxon>Eukaryota</taxon>
        <taxon>Metazoa</taxon>
        <taxon>Ecdysozoa</taxon>
        <taxon>Arthropoda</taxon>
        <taxon>Chelicerata</taxon>
        <taxon>Arachnida</taxon>
        <taxon>Acari</taxon>
        <taxon>Parasitiformes</taxon>
        <taxon>Ixodida</taxon>
        <taxon>Ixodoidea</taxon>
        <taxon>Ixodidae</taxon>
        <taxon>Hyalomminae</taxon>
        <taxon>Hyalomma</taxon>
    </lineage>
</organism>
<sequence>MTTVTASKDNSPEARRRGYGENVAAVTTTTTTGAAFSTTTSTTSDAKSPTGATAGNGMTSRPTEEAETGEDENLREKIPTPLMCTTGRLKTPPALPEDGLCDYLIFTAVSISMGTGESSTNATVIERPTGNVYTYKEFRKRAKEAKSTKYAVSLEGDFLVHGEKYVHMYPREIFVPFIDNNIKGFGMAYLNTDITTYLKHHQSRIEYTITRMDVVVKKLDKTAYSFFIIAALAPKREDRSTFANQLYDTVHEYPTVFVSHLTNTKAKPCRVLPSSFWKYEDTNNSYIASIKDALRMKRVVNRYDVHHVVSLTAAVFSFTITKKTAKNIDGWTKLQCERCRLLSINDVCKGTNFTIGTKGKNVGIHYDYRKDDRTWRTYETEQSIYTKLELAFSHMRAHGNTGTGVAMFDIDADEAGKCGPTHRFRRLKHLKDVMLKLKKNNEQNKRAVA</sequence>
<name>A0ACB7SS48_HYAAI</name>
<dbReference type="Proteomes" id="UP000821845">
    <property type="component" value="Chromosome 2"/>
</dbReference>
<proteinExistence type="predicted"/>
<evidence type="ECO:0000313" key="1">
    <source>
        <dbReference type="EMBL" id="KAH6937663.1"/>
    </source>
</evidence>
<dbReference type="EMBL" id="CM023482">
    <property type="protein sequence ID" value="KAH6937663.1"/>
    <property type="molecule type" value="Genomic_DNA"/>
</dbReference>
<comment type="caution">
    <text evidence="1">The sequence shown here is derived from an EMBL/GenBank/DDBJ whole genome shotgun (WGS) entry which is preliminary data.</text>
</comment>